<dbReference type="Proteomes" id="UP001055453">
    <property type="component" value="Plasmid pANSO36C"/>
</dbReference>
<keyword evidence="2" id="KW-0614">Plasmid</keyword>
<reference evidence="2" key="1">
    <citation type="submission" date="2022-04" db="EMBL/GenBank/DDBJ databases">
        <title>Complete genome sequence of a cyanobacterium, Nostoc sp. SO-36, isolated in Antarctica.</title>
        <authorList>
            <person name="Kanesaki Y."/>
            <person name="Effendi D."/>
            <person name="Sakamoto T."/>
            <person name="Ohtani S."/>
            <person name="Awai K."/>
        </authorList>
    </citation>
    <scope>NUCLEOTIDE SEQUENCE</scope>
    <source>
        <strain evidence="2">SO-36</strain>
        <plasmid evidence="2">pANSO36C</plasmid>
    </source>
</reference>
<evidence type="ECO:0000313" key="2">
    <source>
        <dbReference type="EMBL" id="BDI21001.1"/>
    </source>
</evidence>
<proteinExistence type="predicted"/>
<organism evidence="2 3">
    <name type="scientific">Nostoc cf. commune SO-36</name>
    <dbReference type="NCBI Taxonomy" id="449208"/>
    <lineage>
        <taxon>Bacteria</taxon>
        <taxon>Bacillati</taxon>
        <taxon>Cyanobacteriota</taxon>
        <taxon>Cyanophyceae</taxon>
        <taxon>Nostocales</taxon>
        <taxon>Nostocaceae</taxon>
        <taxon>Nostoc</taxon>
    </lineage>
</organism>
<evidence type="ECO:0000259" key="1">
    <source>
        <dbReference type="Pfam" id="PF13395"/>
    </source>
</evidence>
<geneLocation type="plasmid" evidence="2 3">
    <name>pANSO36C</name>
</geneLocation>
<sequence length="387" mass="44506">MSSGSKIISTILKHDTKATSYKIALLRAINDVVLSFPDLRNRKADVAVPLRLLAQFWVAYYWPFVKPSEPILQGQRTTLNGQLRNDMSFRPELERLRCEWESIVGGTSSPSDGFFLINELRVPRKYQAYSKLLLQAYQAALTAISKAIEMPVRYAGFGHWSVFDKPLKYAELSTPVVAIPGTKAEDKCLIIQAELWQTFGEMSLWIEALCIHEWCLFTEKVEQENHLKVHRGCIYQLLTDRLDNRRPLSWERNHVDVLLMEGTEFVCPWTQKHISYGIRYDLDHLLPVSLYPINELWNLVPADPNFNSHIKRDRLPSQEKLQMAQPYLELAYRNYSKSGSLSLALKEDVAVRFYTVFDDTASFPGVLSTAVVDLINIFAESRNLARF</sequence>
<accession>A0ABM7ZCH6</accession>
<name>A0ABM7ZCH6_NOSCO</name>
<feature type="domain" description="HNH nuclease" evidence="1">
    <location>
        <begin position="267"/>
        <end position="316"/>
    </location>
</feature>
<protein>
    <recommendedName>
        <fullName evidence="1">HNH nuclease domain-containing protein</fullName>
    </recommendedName>
</protein>
<gene>
    <name evidence="2" type="ORF">ANSO36C_68030</name>
</gene>
<dbReference type="EMBL" id="AP025735">
    <property type="protein sequence ID" value="BDI21001.1"/>
    <property type="molecule type" value="Genomic_DNA"/>
</dbReference>
<keyword evidence="3" id="KW-1185">Reference proteome</keyword>
<dbReference type="RefSeq" id="WP_251960960.1">
    <property type="nucleotide sequence ID" value="NZ_AP025735.1"/>
</dbReference>
<evidence type="ECO:0000313" key="3">
    <source>
        <dbReference type="Proteomes" id="UP001055453"/>
    </source>
</evidence>
<dbReference type="Pfam" id="PF13395">
    <property type="entry name" value="HNH_4"/>
    <property type="match status" value="1"/>
</dbReference>
<dbReference type="InterPro" id="IPR003615">
    <property type="entry name" value="HNH_nuc"/>
</dbReference>